<comment type="caution">
    <text evidence="3">The sequence shown here is derived from an EMBL/GenBank/DDBJ whole genome shotgun (WGS) entry which is preliminary data.</text>
</comment>
<dbReference type="InterPro" id="IPR000772">
    <property type="entry name" value="Ricin_B_lectin"/>
</dbReference>
<dbReference type="SUPFAM" id="SSF53474">
    <property type="entry name" value="alpha/beta-Hydrolases"/>
    <property type="match status" value="1"/>
</dbReference>
<sequence>MSMERRTFLRLSTAAAATLGGATLLGTGLAGAAPARSAGTAPTTPFAVGVRQYSWTRGSRRINTYVYYPATGTPGGNPMTNAPVANGVFPVYNFTHGLGSSPQNSLFIIRALASAGFVVPAPHFNHNFGDVNNGNTSKDVSQVLTNTLALNTSGPLAGHINTGIGVGVSGHSLGGMVTHGLLTSWPDSRIISANPQSCIDMGNPASSVSAKVLFVHGDRDSTTSYSSARQAYTEMRWPKAFLTFIGGSHTSFWSDQRFPRTVVDWARWTMYGDTAARDRLPSDAAGSNTRWEAQLGDTMPVPGNYTLVAQHSGKAAEIDAASTAAGARLVQRTTTSSPSQQFEFVDTGDGHVRLKARHSGLFLQPTGTATGADVVQQPDAAGTGQQWRVVDHGNDVVSLVNRQTGLALDVWEVSTADGARISQWTYTGNANQRFTRRRV</sequence>
<dbReference type="InterPro" id="IPR029058">
    <property type="entry name" value="AB_hydrolase_fold"/>
</dbReference>
<proteinExistence type="predicted"/>
<evidence type="ECO:0000313" key="3">
    <source>
        <dbReference type="EMBL" id="PWK83582.1"/>
    </source>
</evidence>
<evidence type="ECO:0000256" key="1">
    <source>
        <dbReference type="SAM" id="SignalP"/>
    </source>
</evidence>
<reference evidence="3 4" key="1">
    <citation type="submission" date="2018-05" db="EMBL/GenBank/DDBJ databases">
        <title>Genomic Encyclopedia of Type Strains, Phase IV (KMG-IV): sequencing the most valuable type-strain genomes for metagenomic binning, comparative biology and taxonomic classification.</title>
        <authorList>
            <person name="Goeker M."/>
        </authorList>
    </citation>
    <scope>NUCLEOTIDE SEQUENCE [LARGE SCALE GENOMIC DNA]</scope>
    <source>
        <strain evidence="3 4">DSM 45480</strain>
    </source>
</reference>
<dbReference type="Gene3D" id="3.40.50.1820">
    <property type="entry name" value="alpha/beta hydrolase"/>
    <property type="match status" value="1"/>
</dbReference>
<dbReference type="Pfam" id="PF07224">
    <property type="entry name" value="Chlorophyllase"/>
    <property type="match status" value="1"/>
</dbReference>
<dbReference type="InterPro" id="IPR017395">
    <property type="entry name" value="Chlorophyllase-like"/>
</dbReference>
<dbReference type="InterPro" id="IPR006311">
    <property type="entry name" value="TAT_signal"/>
</dbReference>
<dbReference type="InterPro" id="IPR035992">
    <property type="entry name" value="Ricin_B-like_lectins"/>
</dbReference>
<gene>
    <name evidence="3" type="ORF">C8D88_11038</name>
</gene>
<feature type="chain" id="PRO_5016340630" evidence="1">
    <location>
        <begin position="33"/>
        <end position="439"/>
    </location>
</feature>
<dbReference type="Gene3D" id="2.80.10.50">
    <property type="match status" value="1"/>
</dbReference>
<dbReference type="CDD" id="cd00161">
    <property type="entry name" value="beta-trefoil_Ricin-like"/>
    <property type="match status" value="1"/>
</dbReference>
<name>A0A316HZF2_9PSEU</name>
<keyword evidence="1" id="KW-0732">Signal</keyword>
<organism evidence="3 4">
    <name type="scientific">Lentzea atacamensis</name>
    <dbReference type="NCBI Taxonomy" id="531938"/>
    <lineage>
        <taxon>Bacteria</taxon>
        <taxon>Bacillati</taxon>
        <taxon>Actinomycetota</taxon>
        <taxon>Actinomycetes</taxon>
        <taxon>Pseudonocardiales</taxon>
        <taxon>Pseudonocardiaceae</taxon>
        <taxon>Lentzea</taxon>
    </lineage>
</organism>
<dbReference type="PROSITE" id="PS50231">
    <property type="entry name" value="RICIN_B_LECTIN"/>
    <property type="match status" value="1"/>
</dbReference>
<feature type="domain" description="Ricin B lectin" evidence="2">
    <location>
        <begin position="302"/>
        <end position="437"/>
    </location>
</feature>
<dbReference type="SMART" id="SM00458">
    <property type="entry name" value="RICIN"/>
    <property type="match status" value="1"/>
</dbReference>
<evidence type="ECO:0000259" key="2">
    <source>
        <dbReference type="SMART" id="SM00458"/>
    </source>
</evidence>
<protein>
    <submittedName>
        <fullName evidence="3">Chlorophyllase-like protein</fullName>
    </submittedName>
</protein>
<dbReference type="PROSITE" id="PS51318">
    <property type="entry name" value="TAT"/>
    <property type="match status" value="1"/>
</dbReference>
<evidence type="ECO:0000313" key="4">
    <source>
        <dbReference type="Proteomes" id="UP000246005"/>
    </source>
</evidence>
<feature type="signal peptide" evidence="1">
    <location>
        <begin position="1"/>
        <end position="32"/>
    </location>
</feature>
<dbReference type="Proteomes" id="UP000246005">
    <property type="component" value="Unassembled WGS sequence"/>
</dbReference>
<accession>A0A316HZF2</accession>
<dbReference type="AlphaFoldDB" id="A0A316HZF2"/>
<dbReference type="SUPFAM" id="SSF50370">
    <property type="entry name" value="Ricin B-like lectins"/>
    <property type="match status" value="1"/>
</dbReference>
<dbReference type="EMBL" id="QGHB01000010">
    <property type="protein sequence ID" value="PWK83582.1"/>
    <property type="molecule type" value="Genomic_DNA"/>
</dbReference>
<dbReference type="Pfam" id="PF14200">
    <property type="entry name" value="RicinB_lectin_2"/>
    <property type="match status" value="2"/>
</dbReference>